<keyword evidence="2" id="KW-0472">Membrane</keyword>
<gene>
    <name evidence="4" type="ORF">DB30_00516</name>
</gene>
<dbReference type="InterPro" id="IPR011658">
    <property type="entry name" value="PA14_dom"/>
</dbReference>
<dbReference type="SUPFAM" id="SSF56988">
    <property type="entry name" value="Anthrax protective antigen"/>
    <property type="match status" value="1"/>
</dbReference>
<dbReference type="InterPro" id="IPR037524">
    <property type="entry name" value="PA14/GLEYA"/>
</dbReference>
<evidence type="ECO:0000256" key="1">
    <source>
        <dbReference type="SAM" id="MobiDB-lite"/>
    </source>
</evidence>
<feature type="transmembrane region" description="Helical" evidence="2">
    <location>
        <begin position="126"/>
        <end position="146"/>
    </location>
</feature>
<dbReference type="PROSITE" id="PS51820">
    <property type="entry name" value="PA14"/>
    <property type="match status" value="1"/>
</dbReference>
<dbReference type="Gene3D" id="3.90.182.10">
    <property type="entry name" value="Toxin - Anthrax Protective Antigen,domain 1"/>
    <property type="match status" value="1"/>
</dbReference>
<comment type="caution">
    <text evidence="4">The sequence shown here is derived from an EMBL/GenBank/DDBJ whole genome shotgun (WGS) entry which is preliminary data.</text>
</comment>
<dbReference type="Proteomes" id="UP000031599">
    <property type="component" value="Unassembled WGS sequence"/>
</dbReference>
<dbReference type="SMART" id="SM00758">
    <property type="entry name" value="PA14"/>
    <property type="match status" value="1"/>
</dbReference>
<keyword evidence="2" id="KW-0812">Transmembrane</keyword>
<feature type="region of interest" description="Disordered" evidence="1">
    <location>
        <begin position="288"/>
        <end position="311"/>
    </location>
</feature>
<proteinExistence type="predicted"/>
<accession>A0A0C1ZQ73</accession>
<dbReference type="Pfam" id="PF07691">
    <property type="entry name" value="PA14"/>
    <property type="match status" value="1"/>
</dbReference>
<evidence type="ECO:0000256" key="2">
    <source>
        <dbReference type="SAM" id="Phobius"/>
    </source>
</evidence>
<evidence type="ECO:0000259" key="3">
    <source>
        <dbReference type="PROSITE" id="PS51820"/>
    </source>
</evidence>
<protein>
    <submittedName>
        <fullName evidence="4">Putative glucosesorbosone dehydrogenase</fullName>
    </submittedName>
</protein>
<organism evidence="4 5">
    <name type="scientific">Enhygromyxa salina</name>
    <dbReference type="NCBI Taxonomy" id="215803"/>
    <lineage>
        <taxon>Bacteria</taxon>
        <taxon>Pseudomonadati</taxon>
        <taxon>Myxococcota</taxon>
        <taxon>Polyangia</taxon>
        <taxon>Nannocystales</taxon>
        <taxon>Nannocystaceae</taxon>
        <taxon>Enhygromyxa</taxon>
    </lineage>
</organism>
<evidence type="ECO:0000313" key="4">
    <source>
        <dbReference type="EMBL" id="KIG13138.1"/>
    </source>
</evidence>
<dbReference type="EMBL" id="JMCC02000106">
    <property type="protein sequence ID" value="KIG13138.1"/>
    <property type="molecule type" value="Genomic_DNA"/>
</dbReference>
<name>A0A0C1ZQ73_9BACT</name>
<keyword evidence="2" id="KW-1133">Transmembrane helix</keyword>
<dbReference type="AlphaFoldDB" id="A0A0C1ZQ73"/>
<reference evidence="4 5" key="1">
    <citation type="submission" date="2014-12" db="EMBL/GenBank/DDBJ databases">
        <title>Genome assembly of Enhygromyxa salina DSM 15201.</title>
        <authorList>
            <person name="Sharma G."/>
            <person name="Subramanian S."/>
        </authorList>
    </citation>
    <scope>NUCLEOTIDE SEQUENCE [LARGE SCALE GENOMIC DNA]</scope>
    <source>
        <strain evidence="4 5">DSM 15201</strain>
    </source>
</reference>
<evidence type="ECO:0000313" key="5">
    <source>
        <dbReference type="Proteomes" id="UP000031599"/>
    </source>
</evidence>
<feature type="domain" description="PA14" evidence="3">
    <location>
        <begin position="151"/>
        <end position="293"/>
    </location>
</feature>
<sequence>MAQPGWDELCRAADDLHAAELLLEDPLAPARTAVPHLQGFWEAMLAAGRAAQIGAPNAADPGEWLGGEIAGLDARTREQLAAHWRGLSAQAPVAQLERHARAARQLLQTLEPVIGGGPLRTRKRRILWTCVGLLMLFTPLAIYVALTAEIEGEGPWRASYFADRKLEGSPIHQRELSVDHDWGKDAPHEAVPPDKFSVRWDTCLRIDDEQTAPVILQINANDGARVFVNGESLIDGWERDSGTRRRGIGTGEVTLAPGLHHLRVEYYESMGSASMKLAAAFDDNAPGPLSPDRLVYPGDAFDEDDPCAAVE</sequence>
<feature type="compositionally biased region" description="Acidic residues" evidence="1">
    <location>
        <begin position="300"/>
        <end position="311"/>
    </location>
</feature>